<dbReference type="Proteomes" id="UP000178413">
    <property type="component" value="Unassembled WGS sequence"/>
</dbReference>
<name>A0A1G2MLG7_9BACT</name>
<protein>
    <recommendedName>
        <fullName evidence="1">HicB-like antitoxin of toxin-antitoxin system domain-containing protein</fullName>
    </recommendedName>
</protein>
<dbReference type="STRING" id="1802308.A3D50_00635"/>
<dbReference type="SUPFAM" id="SSF143100">
    <property type="entry name" value="TTHA1013/TTHA0281-like"/>
    <property type="match status" value="1"/>
</dbReference>
<evidence type="ECO:0000313" key="3">
    <source>
        <dbReference type="Proteomes" id="UP000178413"/>
    </source>
</evidence>
<dbReference type="AlphaFoldDB" id="A0A1G2MLG7"/>
<dbReference type="EMBL" id="MHRM01000001">
    <property type="protein sequence ID" value="OHA24688.1"/>
    <property type="molecule type" value="Genomic_DNA"/>
</dbReference>
<dbReference type="Gene3D" id="3.30.160.250">
    <property type="match status" value="1"/>
</dbReference>
<organism evidence="2 3">
    <name type="scientific">Candidatus Taylorbacteria bacterium RIFCSPHIGHO2_02_FULL_44_12</name>
    <dbReference type="NCBI Taxonomy" id="1802308"/>
    <lineage>
        <taxon>Bacteria</taxon>
        <taxon>Candidatus Tayloriibacteriota</taxon>
    </lineage>
</organism>
<comment type="caution">
    <text evidence="2">The sequence shown here is derived from an EMBL/GenBank/DDBJ whole genome shotgun (WGS) entry which is preliminary data.</text>
</comment>
<accession>A0A1G2MLG7</accession>
<reference evidence="2 3" key="1">
    <citation type="journal article" date="2016" name="Nat. Commun.">
        <title>Thousands of microbial genomes shed light on interconnected biogeochemical processes in an aquifer system.</title>
        <authorList>
            <person name="Anantharaman K."/>
            <person name="Brown C.T."/>
            <person name="Hug L.A."/>
            <person name="Sharon I."/>
            <person name="Castelle C.J."/>
            <person name="Probst A.J."/>
            <person name="Thomas B.C."/>
            <person name="Singh A."/>
            <person name="Wilkins M.J."/>
            <person name="Karaoz U."/>
            <person name="Brodie E.L."/>
            <person name="Williams K.H."/>
            <person name="Hubbard S.S."/>
            <person name="Banfield J.F."/>
        </authorList>
    </citation>
    <scope>NUCLEOTIDE SEQUENCE [LARGE SCALE GENOMIC DNA]</scope>
</reference>
<dbReference type="Pfam" id="PF15919">
    <property type="entry name" value="HicB_lk_antitox"/>
    <property type="match status" value="1"/>
</dbReference>
<evidence type="ECO:0000259" key="1">
    <source>
        <dbReference type="Pfam" id="PF15919"/>
    </source>
</evidence>
<dbReference type="InterPro" id="IPR035069">
    <property type="entry name" value="TTHA1013/TTHA0281-like"/>
</dbReference>
<proteinExistence type="predicted"/>
<gene>
    <name evidence="2" type="ORF">A3D50_00635</name>
</gene>
<sequence length="82" mass="9194">MSKNVEYRIEYEIDKETAQVTATVPELNHVSSFGDSFAEAESNVKEAALGYLEMLAKTQHEVPKPAFQTEGTYLKLFIPKIA</sequence>
<feature type="domain" description="HicB-like antitoxin of toxin-antitoxin system" evidence="1">
    <location>
        <begin position="12"/>
        <end position="66"/>
    </location>
</feature>
<evidence type="ECO:0000313" key="2">
    <source>
        <dbReference type="EMBL" id="OHA24688.1"/>
    </source>
</evidence>
<dbReference type="InterPro" id="IPR031807">
    <property type="entry name" value="HicB-like"/>
</dbReference>